<dbReference type="Proteomes" id="UP000215405">
    <property type="component" value="Unassembled WGS sequence"/>
</dbReference>
<dbReference type="GO" id="GO:0006015">
    <property type="term" value="P:5-phosphoribose 1-diphosphate biosynthetic process"/>
    <property type="evidence" value="ECO:0007669"/>
    <property type="project" value="UniProtKB-UniRule"/>
</dbReference>
<dbReference type="PANTHER" id="PTHR23117:SF8">
    <property type="entry name" value="RIBOSE 1,5-BISPHOSPHATE PHOSPHOKINASE PHNN"/>
    <property type="match status" value="1"/>
</dbReference>
<dbReference type="AlphaFoldDB" id="A0A231V3G0"/>
<evidence type="ECO:0000259" key="7">
    <source>
        <dbReference type="PROSITE" id="PS50052"/>
    </source>
</evidence>
<dbReference type="PANTHER" id="PTHR23117">
    <property type="entry name" value="GUANYLATE KINASE-RELATED"/>
    <property type="match status" value="1"/>
</dbReference>
<dbReference type="HAMAP" id="MF_00836">
    <property type="entry name" value="PhnN"/>
    <property type="match status" value="1"/>
</dbReference>
<dbReference type="InterPro" id="IPR008145">
    <property type="entry name" value="GK/Ca_channel_bsu"/>
</dbReference>
<comment type="similarity">
    <text evidence="6">Belongs to the ribose 1,5-bisphosphokinase family.</text>
</comment>
<dbReference type="NCBIfam" id="TIGR02322">
    <property type="entry name" value="phosphon_PhnN"/>
    <property type="match status" value="1"/>
</dbReference>
<dbReference type="InterPro" id="IPR008144">
    <property type="entry name" value="Guanylate_kin-like_dom"/>
</dbReference>
<dbReference type="GO" id="GO:0033863">
    <property type="term" value="F:ribose 1,5-bisphosphate phosphokinase activity"/>
    <property type="evidence" value="ECO:0007669"/>
    <property type="project" value="UniProtKB-UniRule"/>
</dbReference>
<evidence type="ECO:0000256" key="3">
    <source>
        <dbReference type="ARBA" id="ARBA00022679"/>
    </source>
</evidence>
<dbReference type="InterPro" id="IPR012699">
    <property type="entry name" value="PhnN"/>
</dbReference>
<reference evidence="9" key="1">
    <citation type="journal article" date="2017" name="Int. J. Syst. Evol. Microbiol.">
        <title>Notoacmeibacter marinus gen. nov., sp. nov., isolated from the gut of a limpet and proposal of Notoacmeibacteraceae fam. nov. in the order Rhizobiales of the class Alphaproteobacteria.</title>
        <authorList>
            <person name="Huang Z."/>
            <person name="Guo F."/>
            <person name="Lai Q."/>
        </authorList>
    </citation>
    <scope>NUCLEOTIDE SEQUENCE [LARGE SCALE GENOMIC DNA]</scope>
    <source>
        <strain evidence="9">XMTR2A4</strain>
    </source>
</reference>
<evidence type="ECO:0000313" key="8">
    <source>
        <dbReference type="EMBL" id="OXT02096.1"/>
    </source>
</evidence>
<dbReference type="RefSeq" id="WP_094076056.1">
    <property type="nucleotide sequence ID" value="NZ_NBYO01000001.1"/>
</dbReference>
<dbReference type="SUPFAM" id="SSF52540">
    <property type="entry name" value="P-loop containing nucleoside triphosphate hydrolases"/>
    <property type="match status" value="1"/>
</dbReference>
<evidence type="ECO:0000256" key="5">
    <source>
        <dbReference type="ARBA" id="ARBA00022840"/>
    </source>
</evidence>
<keyword evidence="3 6" id="KW-0808">Transferase</keyword>
<sequence>MPPPPCTTERAGGCLIPIVGPSGVGKDTLIEKARRAFGDRHDIMFVRRTITRPADAGGEDHEAVDQATFQRRLADGAFAVHWRAHGLSYGIPNSVRDHVEAGGLAVVNGSRHAMPAIARAFPVLHVVEITADPAILARRLAVRGRETAEMIAARLRRPRAGAPGLPLPTEIDNSGSPEEAAARLVALIGKLATGD</sequence>
<comment type="function">
    <text evidence="6">Catalyzes the phosphorylation of ribose 1,5-bisphosphate to 5-phospho-D-ribosyl alpha-1-diphosphate (PRPP).</text>
</comment>
<evidence type="ECO:0000256" key="2">
    <source>
        <dbReference type="ARBA" id="ARBA00005069"/>
    </source>
</evidence>
<dbReference type="UniPathway" id="UPA00087">
    <property type="reaction ID" value="UER00175"/>
</dbReference>
<keyword evidence="5 6" id="KW-0067">ATP-binding</keyword>
<keyword evidence="8" id="KW-0418">Kinase</keyword>
<dbReference type="PROSITE" id="PS50052">
    <property type="entry name" value="GUANYLATE_KINASE_2"/>
    <property type="match status" value="1"/>
</dbReference>
<feature type="binding site" evidence="6">
    <location>
        <begin position="20"/>
        <end position="27"/>
    </location>
    <ligand>
        <name>ATP</name>
        <dbReference type="ChEBI" id="CHEBI:30616"/>
    </ligand>
</feature>
<gene>
    <name evidence="6" type="primary">phnN</name>
    <name evidence="8" type="ORF">B7H23_03990</name>
</gene>
<evidence type="ECO:0000313" key="9">
    <source>
        <dbReference type="Proteomes" id="UP000215405"/>
    </source>
</evidence>
<dbReference type="EMBL" id="NBYO01000001">
    <property type="protein sequence ID" value="OXT02096.1"/>
    <property type="molecule type" value="Genomic_DNA"/>
</dbReference>
<organism evidence="8 9">
    <name type="scientific">Notoacmeibacter marinus</name>
    <dbReference type="NCBI Taxonomy" id="1876515"/>
    <lineage>
        <taxon>Bacteria</taxon>
        <taxon>Pseudomonadati</taxon>
        <taxon>Pseudomonadota</taxon>
        <taxon>Alphaproteobacteria</taxon>
        <taxon>Hyphomicrobiales</taxon>
        <taxon>Notoacmeibacteraceae</taxon>
        <taxon>Notoacmeibacter</taxon>
    </lineage>
</organism>
<dbReference type="Gene3D" id="3.40.50.300">
    <property type="entry name" value="P-loop containing nucleotide triphosphate hydrolases"/>
    <property type="match status" value="1"/>
</dbReference>
<proteinExistence type="inferred from homology"/>
<protein>
    <recommendedName>
        <fullName evidence="6">Ribose 1,5-bisphosphate phosphokinase PhnN</fullName>
        <ecNumber evidence="6">2.7.4.23</ecNumber>
    </recommendedName>
    <alternativeName>
        <fullName evidence="6">Ribose 1,5-bisphosphokinase</fullName>
    </alternativeName>
</protein>
<dbReference type="GO" id="GO:0005524">
    <property type="term" value="F:ATP binding"/>
    <property type="evidence" value="ECO:0007669"/>
    <property type="project" value="UniProtKB-KW"/>
</dbReference>
<evidence type="ECO:0000256" key="1">
    <source>
        <dbReference type="ARBA" id="ARBA00000373"/>
    </source>
</evidence>
<name>A0A231V3G0_9HYPH</name>
<keyword evidence="9" id="KW-1185">Reference proteome</keyword>
<accession>A0A231V3G0</accession>
<evidence type="ECO:0000256" key="6">
    <source>
        <dbReference type="HAMAP-Rule" id="MF_00836"/>
    </source>
</evidence>
<evidence type="ECO:0000256" key="4">
    <source>
        <dbReference type="ARBA" id="ARBA00022741"/>
    </source>
</evidence>
<comment type="caution">
    <text evidence="8">The sequence shown here is derived from an EMBL/GenBank/DDBJ whole genome shotgun (WGS) entry which is preliminary data.</text>
</comment>
<comment type="pathway">
    <text evidence="2 6">Metabolic intermediate biosynthesis; 5-phospho-alpha-D-ribose 1-diphosphate biosynthesis; 5-phospho-alpha-D-ribose 1-diphosphate from D-ribose 5-phosphate (route II): step 3/3.</text>
</comment>
<comment type="catalytic activity">
    <reaction evidence="1 6">
        <text>alpha-D-ribose 1,5-bisphosphate + ATP = 5-phospho-alpha-D-ribose 1-diphosphate + ADP</text>
        <dbReference type="Rhea" id="RHEA:20109"/>
        <dbReference type="ChEBI" id="CHEBI:30616"/>
        <dbReference type="ChEBI" id="CHEBI:58017"/>
        <dbReference type="ChEBI" id="CHEBI:68688"/>
        <dbReference type="ChEBI" id="CHEBI:456216"/>
        <dbReference type="EC" id="2.7.4.23"/>
    </reaction>
</comment>
<feature type="domain" description="Guanylate kinase-like" evidence="7">
    <location>
        <begin position="13"/>
        <end position="189"/>
    </location>
</feature>
<dbReference type="SMART" id="SM00072">
    <property type="entry name" value="GuKc"/>
    <property type="match status" value="1"/>
</dbReference>
<dbReference type="GO" id="GO:0005829">
    <property type="term" value="C:cytosol"/>
    <property type="evidence" value="ECO:0007669"/>
    <property type="project" value="TreeGrafter"/>
</dbReference>
<dbReference type="GO" id="GO:0019634">
    <property type="term" value="P:organic phosphonate metabolic process"/>
    <property type="evidence" value="ECO:0007669"/>
    <property type="project" value="UniProtKB-UniRule"/>
</dbReference>
<keyword evidence="4 6" id="KW-0547">Nucleotide-binding</keyword>
<dbReference type="InterPro" id="IPR027417">
    <property type="entry name" value="P-loop_NTPase"/>
</dbReference>
<dbReference type="EC" id="2.7.4.23" evidence="6"/>